<protein>
    <submittedName>
        <fullName evidence="1">Uncharacterized protein</fullName>
    </submittedName>
</protein>
<dbReference type="Proteomes" id="UP000326678">
    <property type="component" value="Chromosome Gxm1"/>
</dbReference>
<evidence type="ECO:0000313" key="1">
    <source>
        <dbReference type="EMBL" id="QFS45733.1"/>
    </source>
</evidence>
<keyword evidence="2" id="KW-1185">Reference proteome</keyword>
<evidence type="ECO:0000313" key="2">
    <source>
        <dbReference type="Proteomes" id="UP000326678"/>
    </source>
</evidence>
<gene>
    <name evidence="1" type="ORF">GXM_03210</name>
</gene>
<proteinExistence type="predicted"/>
<reference evidence="1 2" key="1">
    <citation type="submission" date="2019-10" db="EMBL/GenBank/DDBJ databases">
        <title>Genomic and transcriptomic insights into the perfect genentic adaptation of a filamentous nitrogen-fixing cyanobacterium to rice fields.</title>
        <authorList>
            <person name="Chen Z."/>
        </authorList>
    </citation>
    <scope>NUCLEOTIDE SEQUENCE [LARGE SCALE GENOMIC DNA]</scope>
    <source>
        <strain evidence="1">CCNUC1</strain>
    </source>
</reference>
<dbReference type="KEGG" id="nsh:GXM_03210"/>
<name>A0A5P8VZ61_9NOSO</name>
<dbReference type="EMBL" id="CP045226">
    <property type="protein sequence ID" value="QFS45733.1"/>
    <property type="molecule type" value="Genomic_DNA"/>
</dbReference>
<sequence>MDRRLYNNQSFVETAIYRIFVMIYRVFSDLKFSSKNLN</sequence>
<accession>A0A5P8VZ61</accession>
<organism evidence="1 2">
    <name type="scientific">Nostoc sphaeroides CCNUC1</name>
    <dbReference type="NCBI Taxonomy" id="2653204"/>
    <lineage>
        <taxon>Bacteria</taxon>
        <taxon>Bacillati</taxon>
        <taxon>Cyanobacteriota</taxon>
        <taxon>Cyanophyceae</taxon>
        <taxon>Nostocales</taxon>
        <taxon>Nostocaceae</taxon>
        <taxon>Nostoc</taxon>
    </lineage>
</organism>
<dbReference type="AlphaFoldDB" id="A0A5P8VZ61"/>